<dbReference type="EMBL" id="CAMAPE010000038">
    <property type="protein sequence ID" value="CAH9102020.1"/>
    <property type="molecule type" value="Genomic_DNA"/>
</dbReference>
<evidence type="ECO:0000256" key="4">
    <source>
        <dbReference type="ARBA" id="ARBA00023289"/>
    </source>
</evidence>
<keyword evidence="4" id="KW-0449">Lipoprotein</keyword>
<feature type="compositionally biased region" description="Low complexity" evidence="6">
    <location>
        <begin position="178"/>
        <end position="192"/>
    </location>
</feature>
<feature type="region of interest" description="Disordered" evidence="6">
    <location>
        <begin position="1"/>
        <end position="21"/>
    </location>
</feature>
<dbReference type="Pfam" id="PF00403">
    <property type="entry name" value="HMA"/>
    <property type="match status" value="1"/>
</dbReference>
<dbReference type="SUPFAM" id="SSF55008">
    <property type="entry name" value="HMA, heavy metal-associated domain"/>
    <property type="match status" value="1"/>
</dbReference>
<keyword evidence="9" id="KW-1185">Reference proteome</keyword>
<dbReference type="Gene3D" id="3.30.70.100">
    <property type="match status" value="1"/>
</dbReference>
<dbReference type="InterPro" id="IPR036163">
    <property type="entry name" value="HMA_dom_sf"/>
</dbReference>
<evidence type="ECO:0000259" key="7">
    <source>
        <dbReference type="PROSITE" id="PS50846"/>
    </source>
</evidence>
<accession>A0A9P1EF92</accession>
<organism evidence="8 9">
    <name type="scientific">Cuscuta europaea</name>
    <name type="common">European dodder</name>
    <dbReference type="NCBI Taxonomy" id="41803"/>
    <lineage>
        <taxon>Eukaryota</taxon>
        <taxon>Viridiplantae</taxon>
        <taxon>Streptophyta</taxon>
        <taxon>Embryophyta</taxon>
        <taxon>Tracheophyta</taxon>
        <taxon>Spermatophyta</taxon>
        <taxon>Magnoliopsida</taxon>
        <taxon>eudicotyledons</taxon>
        <taxon>Gunneridae</taxon>
        <taxon>Pentapetalae</taxon>
        <taxon>asterids</taxon>
        <taxon>lamiids</taxon>
        <taxon>Solanales</taxon>
        <taxon>Convolvulaceae</taxon>
        <taxon>Cuscuteae</taxon>
        <taxon>Cuscuta</taxon>
        <taxon>Cuscuta subgen. Cuscuta</taxon>
    </lineage>
</organism>
<gene>
    <name evidence="8" type="ORF">CEURO_LOCUS15642</name>
</gene>
<name>A0A9P1EF92_CUSEU</name>
<feature type="domain" description="HMA" evidence="7">
    <location>
        <begin position="22"/>
        <end position="85"/>
    </location>
</feature>
<feature type="region of interest" description="Disordered" evidence="6">
    <location>
        <begin position="84"/>
        <end position="192"/>
    </location>
</feature>
<evidence type="ECO:0000256" key="6">
    <source>
        <dbReference type="SAM" id="MobiDB-lite"/>
    </source>
</evidence>
<evidence type="ECO:0000256" key="2">
    <source>
        <dbReference type="ARBA" id="ARBA00022481"/>
    </source>
</evidence>
<protein>
    <recommendedName>
        <fullName evidence="7">HMA domain-containing protein</fullName>
    </recommendedName>
</protein>
<dbReference type="InterPro" id="IPR006121">
    <property type="entry name" value="HMA_dom"/>
</dbReference>
<comment type="similarity">
    <text evidence="5">Belongs to the HIPP family.</text>
</comment>
<sequence length="297" mass="32255">MASTEQPPPPEEQSPPPSPLPYKTWVLKVPIHCQACKKKVKKILQSVDGVYIIDIDEKQHKVMVTGNVEAEALIKKLLKSGKNAEIWPPPEKEKKSKGKKDKKNSDDDDYEDEDEDYDEEEEDQKPPVAAESMMKQSTLKPVVKFDVLPPPGNAQAAGEGADKGAKKKKKKKKKKRAQNTAAAGPGCVGAPANAGNEPSMVGMGPHYVGLDQGNMGRPYPNQYPPSYLYAPQQGYVVNYSAAAAAHPAGGTGGPAYYYPPPPAPAPYTPAEVHAMRCRPLDSFEILSDENPNACYVM</sequence>
<keyword evidence="4" id="KW-0636">Prenylation</keyword>
<proteinExistence type="inferred from homology"/>
<comment type="caution">
    <text evidence="8">The sequence shown here is derived from an EMBL/GenBank/DDBJ whole genome shotgun (WGS) entry which is preliminary data.</text>
</comment>
<keyword evidence="2" id="KW-0488">Methylation</keyword>
<dbReference type="CDD" id="cd00371">
    <property type="entry name" value="HMA"/>
    <property type="match status" value="1"/>
</dbReference>
<evidence type="ECO:0000256" key="5">
    <source>
        <dbReference type="ARBA" id="ARBA00024045"/>
    </source>
</evidence>
<keyword evidence="3" id="KW-0479">Metal-binding</keyword>
<evidence type="ECO:0000256" key="1">
    <source>
        <dbReference type="ARBA" id="ARBA00004170"/>
    </source>
</evidence>
<reference evidence="8" key="1">
    <citation type="submission" date="2022-07" db="EMBL/GenBank/DDBJ databases">
        <authorList>
            <person name="Macas J."/>
            <person name="Novak P."/>
            <person name="Neumann P."/>
        </authorList>
    </citation>
    <scope>NUCLEOTIDE SEQUENCE</scope>
</reference>
<dbReference type="PROSITE" id="PS50846">
    <property type="entry name" value="HMA_2"/>
    <property type="match status" value="1"/>
</dbReference>
<feature type="compositionally biased region" description="Acidic residues" evidence="6">
    <location>
        <begin position="106"/>
        <end position="123"/>
    </location>
</feature>
<dbReference type="OrthoDB" id="689350at2759"/>
<feature type="compositionally biased region" description="Pro residues" evidence="6">
    <location>
        <begin position="1"/>
        <end position="20"/>
    </location>
</feature>
<dbReference type="GO" id="GO:0009626">
    <property type="term" value="P:plant-type hypersensitive response"/>
    <property type="evidence" value="ECO:0007669"/>
    <property type="project" value="UniProtKB-KW"/>
</dbReference>
<feature type="compositionally biased region" description="Basic residues" evidence="6">
    <location>
        <begin position="165"/>
        <end position="177"/>
    </location>
</feature>
<dbReference type="PANTHER" id="PTHR45868:SF80">
    <property type="entry name" value="F15K9.8-RELATED"/>
    <property type="match status" value="1"/>
</dbReference>
<comment type="subcellular location">
    <subcellularLocation>
        <location evidence="1">Membrane</location>
        <topology evidence="1">Peripheral membrane protein</topology>
    </subcellularLocation>
</comment>
<dbReference type="GO" id="GO:0046872">
    <property type="term" value="F:metal ion binding"/>
    <property type="evidence" value="ECO:0007669"/>
    <property type="project" value="UniProtKB-KW"/>
</dbReference>
<dbReference type="GO" id="GO:0016020">
    <property type="term" value="C:membrane"/>
    <property type="evidence" value="ECO:0007669"/>
    <property type="project" value="UniProtKB-SubCell"/>
</dbReference>
<evidence type="ECO:0000313" key="9">
    <source>
        <dbReference type="Proteomes" id="UP001152484"/>
    </source>
</evidence>
<dbReference type="Proteomes" id="UP001152484">
    <property type="component" value="Unassembled WGS sequence"/>
</dbReference>
<evidence type="ECO:0000313" key="8">
    <source>
        <dbReference type="EMBL" id="CAH9102020.1"/>
    </source>
</evidence>
<dbReference type="PANTHER" id="PTHR45868">
    <property type="entry name" value="HEAVY METAL-ASSOCIATED ISOPRENYLATED PLANT PROTEIN 33-RELATED"/>
    <property type="match status" value="1"/>
</dbReference>
<evidence type="ECO:0000256" key="3">
    <source>
        <dbReference type="ARBA" id="ARBA00022723"/>
    </source>
</evidence>
<dbReference type="AlphaFoldDB" id="A0A9P1EF92"/>